<feature type="region of interest" description="Disordered" evidence="5">
    <location>
        <begin position="1"/>
        <end position="47"/>
    </location>
</feature>
<gene>
    <name evidence="7" type="ORF">DIE28_11955</name>
</gene>
<dbReference type="InterPro" id="IPR006260">
    <property type="entry name" value="TonB/TolA_C"/>
</dbReference>
<evidence type="ECO:0000256" key="5">
    <source>
        <dbReference type="SAM" id="MobiDB-lite"/>
    </source>
</evidence>
<dbReference type="NCBIfam" id="TIGR01352">
    <property type="entry name" value="tonB_Cterm"/>
    <property type="match status" value="1"/>
</dbReference>
<organism evidence="7 8">
    <name type="scientific">Paracoccus thiocyanatus</name>
    <dbReference type="NCBI Taxonomy" id="34006"/>
    <lineage>
        <taxon>Bacteria</taxon>
        <taxon>Pseudomonadati</taxon>
        <taxon>Pseudomonadota</taxon>
        <taxon>Alphaproteobacteria</taxon>
        <taxon>Rhodobacterales</taxon>
        <taxon>Paracoccaceae</taxon>
        <taxon>Paracoccus</taxon>
    </lineage>
</organism>
<dbReference type="Gene3D" id="3.30.1150.10">
    <property type="match status" value="1"/>
</dbReference>
<comment type="subcellular location">
    <subcellularLocation>
        <location evidence="1">Membrane</location>
        <topology evidence="1">Single-pass membrane protein</topology>
    </subcellularLocation>
</comment>
<dbReference type="Pfam" id="PF13103">
    <property type="entry name" value="TonB_2"/>
    <property type="match status" value="1"/>
</dbReference>
<dbReference type="PROSITE" id="PS52015">
    <property type="entry name" value="TONB_CTD"/>
    <property type="match status" value="1"/>
</dbReference>
<dbReference type="InterPro" id="IPR037682">
    <property type="entry name" value="TonB_C"/>
</dbReference>
<evidence type="ECO:0000256" key="4">
    <source>
        <dbReference type="ARBA" id="ARBA00023136"/>
    </source>
</evidence>
<dbReference type="AlphaFoldDB" id="A0A3D8PAV0"/>
<evidence type="ECO:0000256" key="1">
    <source>
        <dbReference type="ARBA" id="ARBA00004167"/>
    </source>
</evidence>
<keyword evidence="8" id="KW-1185">Reference proteome</keyword>
<evidence type="ECO:0000256" key="3">
    <source>
        <dbReference type="ARBA" id="ARBA00022989"/>
    </source>
</evidence>
<keyword evidence="2" id="KW-0812">Transmembrane</keyword>
<dbReference type="RefSeq" id="WP_115756242.1">
    <property type="nucleotide sequence ID" value="NZ_QFCQ01000068.1"/>
</dbReference>
<evidence type="ECO:0000313" key="7">
    <source>
        <dbReference type="EMBL" id="RDW12762.1"/>
    </source>
</evidence>
<evidence type="ECO:0000259" key="6">
    <source>
        <dbReference type="PROSITE" id="PS52015"/>
    </source>
</evidence>
<dbReference type="GO" id="GO:0055085">
    <property type="term" value="P:transmembrane transport"/>
    <property type="evidence" value="ECO:0007669"/>
    <property type="project" value="InterPro"/>
</dbReference>
<dbReference type="EMBL" id="QFCQ01000068">
    <property type="protein sequence ID" value="RDW12762.1"/>
    <property type="molecule type" value="Genomic_DNA"/>
</dbReference>
<dbReference type="SUPFAM" id="SSF74653">
    <property type="entry name" value="TolA/TonB C-terminal domain"/>
    <property type="match status" value="1"/>
</dbReference>
<sequence>PGHDAVHAPPIPTGTAAPQAQAGTPSPRQVASWQSKVQSAVARHMQRTRFSGRGGSVTVTVRFSVDPGGRVAGASLASSTGDARIDAALSRQASRLPRLPAPPTGRTTSLVLPVKIVLR</sequence>
<dbReference type="GO" id="GO:0016020">
    <property type="term" value="C:membrane"/>
    <property type="evidence" value="ECO:0007669"/>
    <property type="project" value="UniProtKB-SubCell"/>
</dbReference>
<proteinExistence type="predicted"/>
<accession>A0A3D8PAV0</accession>
<feature type="domain" description="TonB C-terminal" evidence="6">
    <location>
        <begin position="31"/>
        <end position="119"/>
    </location>
</feature>
<feature type="non-terminal residue" evidence="7">
    <location>
        <position position="1"/>
    </location>
</feature>
<keyword evidence="3" id="KW-1133">Transmembrane helix</keyword>
<feature type="compositionally biased region" description="Polar residues" evidence="5">
    <location>
        <begin position="26"/>
        <end position="38"/>
    </location>
</feature>
<reference evidence="7 8" key="1">
    <citation type="submission" date="2018-05" db="EMBL/GenBank/DDBJ databases">
        <title>Whole genome sequencing of Paracoccus thiocyanatus SST.</title>
        <authorList>
            <person name="Ghosh W."/>
            <person name="Rameez M.J."/>
            <person name="Roy C."/>
        </authorList>
    </citation>
    <scope>NUCLEOTIDE SEQUENCE [LARGE SCALE GENOMIC DNA]</scope>
    <source>
        <strain evidence="7 8">SST</strain>
    </source>
</reference>
<evidence type="ECO:0000256" key="2">
    <source>
        <dbReference type="ARBA" id="ARBA00022692"/>
    </source>
</evidence>
<comment type="caution">
    <text evidence="7">The sequence shown here is derived from an EMBL/GenBank/DDBJ whole genome shotgun (WGS) entry which is preliminary data.</text>
</comment>
<dbReference type="Proteomes" id="UP000256679">
    <property type="component" value="Unassembled WGS sequence"/>
</dbReference>
<name>A0A3D8PAV0_9RHOB</name>
<keyword evidence="4" id="KW-0472">Membrane</keyword>
<evidence type="ECO:0000313" key="8">
    <source>
        <dbReference type="Proteomes" id="UP000256679"/>
    </source>
</evidence>
<protein>
    <recommendedName>
        <fullName evidence="6">TonB C-terminal domain-containing protein</fullName>
    </recommendedName>
</protein>
<feature type="compositionally biased region" description="Low complexity" evidence="5">
    <location>
        <begin position="13"/>
        <end position="25"/>
    </location>
</feature>